<dbReference type="OrthoDB" id="2375888at2"/>
<dbReference type="KEGG" id="nba:CUN60_01215"/>
<dbReference type="PANTHER" id="PTHR36835:SF1">
    <property type="entry name" value="CYTOCHROME BO(3) UBIQUINOL OXIDASE SUBUNIT 4"/>
    <property type="match status" value="1"/>
</dbReference>
<proteinExistence type="inferred from homology"/>
<organism evidence="18 19">
    <name type="scientific">Aquella oligotrophica</name>
    <dbReference type="NCBI Taxonomy" id="2067065"/>
    <lineage>
        <taxon>Bacteria</taxon>
        <taxon>Pseudomonadati</taxon>
        <taxon>Pseudomonadota</taxon>
        <taxon>Betaproteobacteria</taxon>
        <taxon>Neisseriales</taxon>
        <taxon>Neisseriaceae</taxon>
        <taxon>Aquella</taxon>
    </lineage>
</organism>
<gene>
    <name evidence="18" type="primary">cyoD</name>
    <name evidence="18" type="ORF">CUN60_01215</name>
</gene>
<evidence type="ECO:0000256" key="6">
    <source>
        <dbReference type="ARBA" id="ARBA00022475"/>
    </source>
</evidence>
<evidence type="ECO:0000256" key="17">
    <source>
        <dbReference type="SAM" id="Phobius"/>
    </source>
</evidence>
<dbReference type="GO" id="GO:0015078">
    <property type="term" value="F:proton transmembrane transporter activity"/>
    <property type="evidence" value="ECO:0007669"/>
    <property type="project" value="TreeGrafter"/>
</dbReference>
<evidence type="ECO:0000256" key="14">
    <source>
        <dbReference type="ARBA" id="ARBA00030211"/>
    </source>
</evidence>
<dbReference type="Proteomes" id="UP000236655">
    <property type="component" value="Chromosome"/>
</dbReference>
<dbReference type="NCBIfam" id="TIGR02847">
    <property type="entry name" value="CyoD"/>
    <property type="match status" value="1"/>
</dbReference>
<evidence type="ECO:0000313" key="19">
    <source>
        <dbReference type="Proteomes" id="UP000236655"/>
    </source>
</evidence>
<evidence type="ECO:0000256" key="10">
    <source>
        <dbReference type="ARBA" id="ARBA00023002"/>
    </source>
</evidence>
<evidence type="ECO:0000256" key="4">
    <source>
        <dbReference type="ARBA" id="ARBA00014689"/>
    </source>
</evidence>
<keyword evidence="9 17" id="KW-1133">Transmembrane helix</keyword>
<evidence type="ECO:0000256" key="15">
    <source>
        <dbReference type="ARBA" id="ARBA00031887"/>
    </source>
</evidence>
<evidence type="ECO:0000256" key="3">
    <source>
        <dbReference type="ARBA" id="ARBA00011700"/>
    </source>
</evidence>
<dbReference type="EMBL" id="CP024847">
    <property type="protein sequence ID" value="AUR50979.1"/>
    <property type="molecule type" value="Genomic_DNA"/>
</dbReference>
<sequence>MSHSTHDSSHGSVKSYIVGFILSIVLTIIPYWLVVGHVMTGDSLVFAVVLFAIAQLLVQLIFFLHLGTAPEQRNNTLSFIFTVIVVVLIAGGSLWVMWNLNYNMMDH</sequence>
<dbReference type="GO" id="GO:0015990">
    <property type="term" value="P:electron transport coupled proton transport"/>
    <property type="evidence" value="ECO:0007669"/>
    <property type="project" value="InterPro"/>
</dbReference>
<dbReference type="InterPro" id="IPR005171">
    <property type="entry name" value="Cyt_c_oxidase_su4_prok"/>
</dbReference>
<comment type="subunit">
    <text evidence="3">Heterooctamer of two A chains, two B chains, two C chains and two D chains.</text>
</comment>
<evidence type="ECO:0000256" key="5">
    <source>
        <dbReference type="ARBA" id="ARBA00022448"/>
    </source>
</evidence>
<dbReference type="GO" id="GO:0019646">
    <property type="term" value="P:aerobic electron transport chain"/>
    <property type="evidence" value="ECO:0007669"/>
    <property type="project" value="TreeGrafter"/>
</dbReference>
<keyword evidence="11 17" id="KW-0472">Membrane</keyword>
<evidence type="ECO:0000313" key="18">
    <source>
        <dbReference type="EMBL" id="AUR50979.1"/>
    </source>
</evidence>
<dbReference type="AlphaFoldDB" id="A0A2I7N3F2"/>
<evidence type="ECO:0000256" key="7">
    <source>
        <dbReference type="ARBA" id="ARBA00022692"/>
    </source>
</evidence>
<evidence type="ECO:0000256" key="1">
    <source>
        <dbReference type="ARBA" id="ARBA00004651"/>
    </source>
</evidence>
<evidence type="ECO:0000256" key="8">
    <source>
        <dbReference type="ARBA" id="ARBA00022982"/>
    </source>
</evidence>
<evidence type="ECO:0000256" key="16">
    <source>
        <dbReference type="ARBA" id="ARBA00032185"/>
    </source>
</evidence>
<dbReference type="InterPro" id="IPR014210">
    <property type="entry name" value="Cyt_o_ubiqinol_oxidase_su4"/>
</dbReference>
<feature type="transmembrane region" description="Helical" evidence="17">
    <location>
        <begin position="44"/>
        <end position="64"/>
    </location>
</feature>
<keyword evidence="5" id="KW-0813">Transport</keyword>
<protein>
    <recommendedName>
        <fullName evidence="4">Cytochrome bo(3) ubiquinol oxidase subunit 4</fullName>
    </recommendedName>
    <alternativeName>
        <fullName evidence="16">Cytochrome o ubiquinol oxidase subunit 4</fullName>
    </alternativeName>
    <alternativeName>
        <fullName evidence="13">Oxidase bo(3) subunit 4</fullName>
    </alternativeName>
    <alternativeName>
        <fullName evidence="14">Ubiquinol oxidase polypeptide IV</fullName>
    </alternativeName>
    <alternativeName>
        <fullName evidence="15">Ubiquinol oxidase subunit 4</fullName>
    </alternativeName>
</protein>
<dbReference type="RefSeq" id="WP_102950279.1">
    <property type="nucleotide sequence ID" value="NZ_CP024847.1"/>
</dbReference>
<keyword evidence="19" id="KW-1185">Reference proteome</keyword>
<evidence type="ECO:0000256" key="13">
    <source>
        <dbReference type="ARBA" id="ARBA00030071"/>
    </source>
</evidence>
<comment type="function">
    <text evidence="12">Cytochrome bo(3) ubiquinol terminal oxidase is the component of the aerobic respiratory chain of E.coli that predominates when cells are grown at high aeration. Has proton pump activity across the membrane in addition to electron transfer, pumping 2 protons/electron.</text>
</comment>
<evidence type="ECO:0000256" key="12">
    <source>
        <dbReference type="ARBA" id="ARBA00025694"/>
    </source>
</evidence>
<keyword evidence="7 17" id="KW-0812">Transmembrane</keyword>
<evidence type="ECO:0000256" key="9">
    <source>
        <dbReference type="ARBA" id="ARBA00022989"/>
    </source>
</evidence>
<dbReference type="GO" id="GO:0009486">
    <property type="term" value="F:cytochrome bo3 ubiquinol oxidase activity"/>
    <property type="evidence" value="ECO:0007669"/>
    <property type="project" value="InterPro"/>
</dbReference>
<feature type="transmembrane region" description="Helical" evidence="17">
    <location>
        <begin position="12"/>
        <end position="32"/>
    </location>
</feature>
<dbReference type="InterPro" id="IPR050968">
    <property type="entry name" value="Cytochrome_c_oxidase_bac_sub4"/>
</dbReference>
<reference evidence="19" key="1">
    <citation type="submission" date="2017-11" db="EMBL/GenBank/DDBJ databases">
        <authorList>
            <person name="Chan K.G."/>
            <person name="Lee L.S."/>
        </authorList>
    </citation>
    <scope>NUCLEOTIDE SEQUENCE [LARGE SCALE GENOMIC DNA]</scope>
    <source>
        <strain evidence="19">DSM 100970</strain>
    </source>
</reference>
<comment type="similarity">
    <text evidence="2">Belongs to the cytochrome c oxidase bacterial subunit 4 family.</text>
</comment>
<dbReference type="GO" id="GO:0005886">
    <property type="term" value="C:plasma membrane"/>
    <property type="evidence" value="ECO:0007669"/>
    <property type="project" value="UniProtKB-SubCell"/>
</dbReference>
<evidence type="ECO:0000256" key="2">
    <source>
        <dbReference type="ARBA" id="ARBA00008079"/>
    </source>
</evidence>
<dbReference type="Pfam" id="PF03626">
    <property type="entry name" value="COX4_pro"/>
    <property type="match status" value="1"/>
</dbReference>
<accession>A0A2I7N3F2</accession>
<dbReference type="PANTHER" id="PTHR36835">
    <property type="entry name" value="CYTOCHROME BO(3) UBIQUINOL OXIDASE SUBUNIT 4"/>
    <property type="match status" value="1"/>
</dbReference>
<keyword evidence="10" id="KW-0560">Oxidoreductase</keyword>
<name>A0A2I7N3F2_9NEIS</name>
<dbReference type="GO" id="GO:0009319">
    <property type="term" value="C:cytochrome o ubiquinol oxidase complex"/>
    <property type="evidence" value="ECO:0007669"/>
    <property type="project" value="TreeGrafter"/>
</dbReference>
<keyword evidence="6" id="KW-1003">Cell membrane</keyword>
<comment type="subcellular location">
    <subcellularLocation>
        <location evidence="1">Cell membrane</location>
        <topology evidence="1">Multi-pass membrane protein</topology>
    </subcellularLocation>
</comment>
<keyword evidence="8" id="KW-0249">Electron transport</keyword>
<feature type="transmembrane region" description="Helical" evidence="17">
    <location>
        <begin position="76"/>
        <end position="98"/>
    </location>
</feature>
<evidence type="ECO:0000256" key="11">
    <source>
        <dbReference type="ARBA" id="ARBA00023136"/>
    </source>
</evidence>